<dbReference type="PANTHER" id="PTHR46705:SF10">
    <property type="entry name" value="DOMAIN OF UNKNOWN FUNCTION DB DOMAIN-CONTAINING PROTEIN"/>
    <property type="match status" value="1"/>
</dbReference>
<gene>
    <name evidence="3" type="ORF">QR680_001394</name>
</gene>
<evidence type="ECO:0000259" key="2">
    <source>
        <dbReference type="Pfam" id="PF01682"/>
    </source>
</evidence>
<reference evidence="3" key="1">
    <citation type="submission" date="2023-06" db="EMBL/GenBank/DDBJ databases">
        <title>Genomic analysis of the entomopathogenic nematode Steinernema hermaphroditum.</title>
        <authorList>
            <person name="Schwarz E.M."/>
            <person name="Heppert J.K."/>
            <person name="Baniya A."/>
            <person name="Schwartz H.T."/>
            <person name="Tan C.-H."/>
            <person name="Antoshechkin I."/>
            <person name="Sternberg P.W."/>
            <person name="Goodrich-Blair H."/>
            <person name="Dillman A.R."/>
        </authorList>
    </citation>
    <scope>NUCLEOTIDE SEQUENCE</scope>
    <source>
        <strain evidence="3">PS9179</strain>
        <tissue evidence="3">Whole animal</tissue>
    </source>
</reference>
<accession>A0AA39GY57</accession>
<evidence type="ECO:0000256" key="1">
    <source>
        <dbReference type="SAM" id="SignalP"/>
    </source>
</evidence>
<keyword evidence="4" id="KW-1185">Reference proteome</keyword>
<dbReference type="AlphaFoldDB" id="A0AA39GY57"/>
<organism evidence="3 4">
    <name type="scientific">Steinernema hermaphroditum</name>
    <dbReference type="NCBI Taxonomy" id="289476"/>
    <lineage>
        <taxon>Eukaryota</taxon>
        <taxon>Metazoa</taxon>
        <taxon>Ecdysozoa</taxon>
        <taxon>Nematoda</taxon>
        <taxon>Chromadorea</taxon>
        <taxon>Rhabditida</taxon>
        <taxon>Tylenchina</taxon>
        <taxon>Panagrolaimomorpha</taxon>
        <taxon>Strongyloidoidea</taxon>
        <taxon>Steinernematidae</taxon>
        <taxon>Steinernema</taxon>
    </lineage>
</organism>
<evidence type="ECO:0000313" key="4">
    <source>
        <dbReference type="Proteomes" id="UP001175271"/>
    </source>
</evidence>
<dbReference type="InterPro" id="IPR002602">
    <property type="entry name" value="DB"/>
</dbReference>
<dbReference type="EMBL" id="JAUCMV010000005">
    <property type="protein sequence ID" value="KAK0395707.1"/>
    <property type="molecule type" value="Genomic_DNA"/>
</dbReference>
<evidence type="ECO:0000313" key="3">
    <source>
        <dbReference type="EMBL" id="KAK0395707.1"/>
    </source>
</evidence>
<dbReference type="PANTHER" id="PTHR46705">
    <property type="entry name" value="PROTEIN CBG09805"/>
    <property type="match status" value="1"/>
</dbReference>
<comment type="caution">
    <text evidence="3">The sequence shown here is derived from an EMBL/GenBank/DDBJ whole genome shotgun (WGS) entry which is preliminary data.</text>
</comment>
<dbReference type="Proteomes" id="UP001175271">
    <property type="component" value="Unassembled WGS sequence"/>
</dbReference>
<sequence>MQIYFSSFVLLSVCGLVSLQEISHEYVPEVVYPKRSNRMRDRILTSSSREQKDKAVQSDHHDLLQKRLQYIKENRRNRDQFIVIAPVEGHRVYTKDRYFVSPRAGQTADSQGTQFSTVRVDSEKLGKPHVKEVKQQSSVQKDKFLTLITVVPPLSSSRAQHSNVQRNLKDNLHNITQGVRVSGQTKKIAVLPGNVRFPAEPWQIPPNVNSKYQLRALQKSNFESKVQTGDLFLYREIRLRSLQQVRRLDRQNFCLKLKRVDHHTSSSYEDYSASSRHNFDSINSIEAIVPTNKIDRPVSTLNPNQKLDFCCRKQGLSPTCQTMCNFDTFSDKSLVNAFLTNQCPGPQLGQAFDCATTKADHSECCIRKNVHIFNNGQCLPFCRTHIPTPPNAFEYLACLQVFESIKGCYREYQLSHPNLFGD</sequence>
<protein>
    <recommendedName>
        <fullName evidence="2">Domain of unknown function DB domain-containing protein</fullName>
    </recommendedName>
</protein>
<feature type="domain" description="Domain of unknown function DB" evidence="2">
    <location>
        <begin position="310"/>
        <end position="409"/>
    </location>
</feature>
<feature type="signal peptide" evidence="1">
    <location>
        <begin position="1"/>
        <end position="19"/>
    </location>
</feature>
<proteinExistence type="predicted"/>
<dbReference type="Pfam" id="PF01682">
    <property type="entry name" value="DB"/>
    <property type="match status" value="1"/>
</dbReference>
<name>A0AA39GY57_9BILA</name>
<feature type="chain" id="PRO_5041228223" description="Domain of unknown function DB domain-containing protein" evidence="1">
    <location>
        <begin position="20"/>
        <end position="422"/>
    </location>
</feature>
<keyword evidence="1" id="KW-0732">Signal</keyword>